<dbReference type="SUPFAM" id="SSF57850">
    <property type="entry name" value="RING/U-box"/>
    <property type="match status" value="1"/>
</dbReference>
<evidence type="ECO:0000256" key="1">
    <source>
        <dbReference type="ARBA" id="ARBA00022679"/>
    </source>
</evidence>
<evidence type="ECO:0000259" key="8">
    <source>
        <dbReference type="PROSITE" id="PS50103"/>
    </source>
</evidence>
<dbReference type="Pfam" id="PF14608">
    <property type="entry name" value="zf-CCCH_2"/>
    <property type="match status" value="2"/>
</dbReference>
<keyword evidence="2 5" id="KW-0479">Metal-binding</keyword>
<dbReference type="GO" id="GO:0061630">
    <property type="term" value="F:ubiquitin protein ligase activity"/>
    <property type="evidence" value="ECO:0007669"/>
    <property type="project" value="InterPro"/>
</dbReference>
<feature type="domain" description="C3H1-type" evidence="8">
    <location>
        <begin position="49"/>
        <end position="76"/>
    </location>
</feature>
<organism evidence="9 10">
    <name type="scientific">Pycnococcus provasolii</name>
    <dbReference type="NCBI Taxonomy" id="41880"/>
    <lineage>
        <taxon>Eukaryota</taxon>
        <taxon>Viridiplantae</taxon>
        <taxon>Chlorophyta</taxon>
        <taxon>Pseudoscourfieldiophyceae</taxon>
        <taxon>Pseudoscourfieldiales</taxon>
        <taxon>Pycnococcaceae</taxon>
        <taxon>Pycnococcus</taxon>
    </lineage>
</organism>
<dbReference type="PROSITE" id="PS50103">
    <property type="entry name" value="ZF_C3H1"/>
    <property type="match status" value="3"/>
</dbReference>
<evidence type="ECO:0000256" key="6">
    <source>
        <dbReference type="SAM" id="MobiDB-lite"/>
    </source>
</evidence>
<dbReference type="Pfam" id="PF18345">
    <property type="entry name" value="zf_CCCH_4"/>
    <property type="match status" value="1"/>
</dbReference>
<dbReference type="AlphaFoldDB" id="A0A830HAT6"/>
<dbReference type="InterPro" id="IPR045072">
    <property type="entry name" value="MKRN-like"/>
</dbReference>
<evidence type="ECO:0000256" key="4">
    <source>
        <dbReference type="ARBA" id="ARBA00022833"/>
    </source>
</evidence>
<dbReference type="GO" id="GO:0000209">
    <property type="term" value="P:protein polyubiquitination"/>
    <property type="evidence" value="ECO:0007669"/>
    <property type="project" value="InterPro"/>
</dbReference>
<dbReference type="Gene3D" id="3.30.40.10">
    <property type="entry name" value="Zinc/RING finger domain, C3HC4 (zinc finger)"/>
    <property type="match status" value="1"/>
</dbReference>
<name>A0A830HAT6_9CHLO</name>
<feature type="zinc finger region" description="C3H1-type" evidence="5">
    <location>
        <begin position="49"/>
        <end position="76"/>
    </location>
</feature>
<feature type="region of interest" description="Disordered" evidence="6">
    <location>
        <begin position="85"/>
        <end position="132"/>
    </location>
</feature>
<dbReference type="PANTHER" id="PTHR11224">
    <property type="entry name" value="MAKORIN-RELATED"/>
    <property type="match status" value="1"/>
</dbReference>
<feature type="zinc finger region" description="C3H1-type" evidence="5">
    <location>
        <begin position="12"/>
        <end position="40"/>
    </location>
</feature>
<dbReference type="Proteomes" id="UP000660262">
    <property type="component" value="Unassembled WGS sequence"/>
</dbReference>
<keyword evidence="10" id="KW-1185">Reference proteome</keyword>
<dbReference type="GO" id="GO:0008270">
    <property type="term" value="F:zinc ion binding"/>
    <property type="evidence" value="ECO:0007669"/>
    <property type="project" value="UniProtKB-KW"/>
</dbReference>
<dbReference type="SMART" id="SM00356">
    <property type="entry name" value="ZnF_C3H1"/>
    <property type="match status" value="3"/>
</dbReference>
<feature type="compositionally biased region" description="Low complexity" evidence="6">
    <location>
        <begin position="85"/>
        <end position="108"/>
    </location>
</feature>
<dbReference type="Gene3D" id="4.10.1000.10">
    <property type="entry name" value="Zinc finger, CCCH-type"/>
    <property type="match status" value="2"/>
</dbReference>
<evidence type="ECO:0000256" key="3">
    <source>
        <dbReference type="ARBA" id="ARBA00022771"/>
    </source>
</evidence>
<dbReference type="InterPro" id="IPR000571">
    <property type="entry name" value="Znf_CCCH"/>
</dbReference>
<evidence type="ECO:0008006" key="11">
    <source>
        <dbReference type="Google" id="ProtNLM"/>
    </source>
</evidence>
<keyword evidence="1" id="KW-0808">Transferase</keyword>
<dbReference type="EMBL" id="BNJQ01000006">
    <property type="protein sequence ID" value="GHP03848.1"/>
    <property type="molecule type" value="Genomic_DNA"/>
</dbReference>
<dbReference type="SUPFAM" id="SSF90229">
    <property type="entry name" value="CCCH zinc finger"/>
    <property type="match status" value="2"/>
</dbReference>
<feature type="domain" description="C3H1-type" evidence="8">
    <location>
        <begin position="12"/>
        <end position="40"/>
    </location>
</feature>
<evidence type="ECO:0000259" key="7">
    <source>
        <dbReference type="PROSITE" id="PS50089"/>
    </source>
</evidence>
<dbReference type="PROSITE" id="PS50089">
    <property type="entry name" value="ZF_RING_2"/>
    <property type="match status" value="1"/>
</dbReference>
<dbReference type="CDD" id="cd16521">
    <property type="entry name" value="RING-HC_MKRN"/>
    <property type="match status" value="1"/>
</dbReference>
<feature type="domain" description="C3H1-type" evidence="8">
    <location>
        <begin position="258"/>
        <end position="287"/>
    </location>
</feature>
<feature type="zinc finger region" description="C3H1-type" evidence="5">
    <location>
        <begin position="258"/>
        <end position="287"/>
    </location>
</feature>
<keyword evidence="3 5" id="KW-0863">Zinc-finger</keyword>
<feature type="domain" description="RING-type" evidence="7">
    <location>
        <begin position="171"/>
        <end position="229"/>
    </location>
</feature>
<sequence>MSPMSMPPSLTKLRAVPCRYFLSAGGCTKGHACPFSHEFTISRGASSDASNSNVCRFFLQGTCAYGSKCRYDHVRPKRLPAVAAPCAPQQQNQQPPTKSQTPSTAPASTPVPPPPRENPWASRAANAAAAAPPTLTTAAAPSMFDNGDEEGDDDAVLRRERALAISEGVECGICLERVLAKDVLSERRFGILTGCSHPFCLMCIRGWRGTTDRPGADIDGAVRACPLCRAPSHFVVPSTVWFADEEDKDAIIQRYVSRLNNIDCRHFNQGAGTCPFGTSCFYRHRYADGTLEETSLRKYGNADGEVNIVQPVRLAEFLSRSHIL</sequence>
<dbReference type="Pfam" id="PF13639">
    <property type="entry name" value="zf-RING_2"/>
    <property type="match status" value="1"/>
</dbReference>
<comment type="caution">
    <text evidence="9">The sequence shown here is derived from an EMBL/GenBank/DDBJ whole genome shotgun (WGS) entry which is preliminary data.</text>
</comment>
<dbReference type="OrthoDB" id="411372at2759"/>
<evidence type="ECO:0000256" key="2">
    <source>
        <dbReference type="ARBA" id="ARBA00022723"/>
    </source>
</evidence>
<dbReference type="InterPro" id="IPR017907">
    <property type="entry name" value="Znf_RING_CS"/>
</dbReference>
<keyword evidence="4 5" id="KW-0862">Zinc</keyword>
<dbReference type="PANTHER" id="PTHR11224:SF10">
    <property type="entry name" value="IP09428P-RELATED"/>
    <property type="match status" value="1"/>
</dbReference>
<reference evidence="9" key="1">
    <citation type="submission" date="2020-10" db="EMBL/GenBank/DDBJ databases">
        <title>Unveiling of a novel bifunctional photoreceptor, Dualchrome1, isolated from a cosmopolitan green alga.</title>
        <authorList>
            <person name="Suzuki S."/>
            <person name="Kawachi M."/>
        </authorList>
    </citation>
    <scope>NUCLEOTIDE SEQUENCE</scope>
    <source>
        <strain evidence="9">NIES 2893</strain>
    </source>
</reference>
<proteinExistence type="predicted"/>
<gene>
    <name evidence="9" type="ORF">PPROV_000260200</name>
</gene>
<evidence type="ECO:0000256" key="5">
    <source>
        <dbReference type="PROSITE-ProRule" id="PRU00723"/>
    </source>
</evidence>
<dbReference type="PROSITE" id="PS00518">
    <property type="entry name" value="ZF_RING_1"/>
    <property type="match status" value="1"/>
</dbReference>
<evidence type="ECO:0000313" key="9">
    <source>
        <dbReference type="EMBL" id="GHP03848.1"/>
    </source>
</evidence>
<protein>
    <recommendedName>
        <fullName evidence="11">RING-type E3 ubiquitin transferase</fullName>
    </recommendedName>
</protein>
<dbReference type="SMART" id="SM00184">
    <property type="entry name" value="RING"/>
    <property type="match status" value="1"/>
</dbReference>
<dbReference type="InterPro" id="IPR001841">
    <property type="entry name" value="Znf_RING"/>
</dbReference>
<evidence type="ECO:0000313" key="10">
    <source>
        <dbReference type="Proteomes" id="UP000660262"/>
    </source>
</evidence>
<dbReference type="InterPro" id="IPR036855">
    <property type="entry name" value="Znf_CCCH_sf"/>
</dbReference>
<dbReference type="InterPro" id="IPR013083">
    <property type="entry name" value="Znf_RING/FYVE/PHD"/>
</dbReference>
<accession>A0A830HAT6</accession>